<evidence type="ECO:0000313" key="4">
    <source>
        <dbReference type="Proteomes" id="UP000002742"/>
    </source>
</evidence>
<evidence type="ECO:0000259" key="1">
    <source>
        <dbReference type="Pfam" id="PF08770"/>
    </source>
</evidence>
<protein>
    <submittedName>
        <fullName evidence="3">Sulphur oxidation protein SoxZ</fullName>
    </submittedName>
</protein>
<dbReference type="RefSeq" id="WP_012777436.1">
    <property type="nucleotide sequence ID" value="NC_012968.1"/>
</dbReference>
<proteinExistence type="predicted"/>
<name>C6WY83_METML</name>
<gene>
    <name evidence="3" type="ordered locus">Mmol_0068</name>
</gene>
<dbReference type="OrthoDB" id="8909320at2"/>
<dbReference type="KEGG" id="mmb:Mmol_0068"/>
<dbReference type="InterPro" id="IPR030831">
    <property type="entry name" value="Fuse-rel_SoxYZ"/>
</dbReference>
<sequence>MKQKLMILGLMSSVLISFQQIGHAEVVDKYWGTLKQTYFANKTLEENNAISIKAPLRAESGAQVPFEFSVQYPQDQSQYIKSVTIIADTNPVPLTAVYHFSPDSGKAAINTRIRMESDAYIHVVAETSDGRFFMNKVPIRAAGGCGGSIGGDESLARQSAGKMKLSVKEDNTSAIKQAHLLIKHPMYTGLQQDLVSLGYRPAFFINKIVATFEGKTVFDADTYIGVSEDPNIQFPFKADKSGTLTVVIQDNEGKSFTTTTEVKVN</sequence>
<dbReference type="HOGENOM" id="CLU_088210_0_0_4"/>
<keyword evidence="4" id="KW-1185">Reference proteome</keyword>
<dbReference type="AlphaFoldDB" id="C6WY83"/>
<dbReference type="NCBIfam" id="TIGR04557">
    <property type="entry name" value="fuse_rel_SoxYZ"/>
    <property type="match status" value="1"/>
</dbReference>
<feature type="domain" description="Sulphur oxidation protein SoxZ" evidence="1">
    <location>
        <begin position="169"/>
        <end position="260"/>
    </location>
</feature>
<evidence type="ECO:0000313" key="3">
    <source>
        <dbReference type="EMBL" id="ACT46979.1"/>
    </source>
</evidence>
<dbReference type="InterPro" id="IPR013783">
    <property type="entry name" value="Ig-like_fold"/>
</dbReference>
<dbReference type="InterPro" id="IPR032711">
    <property type="entry name" value="SoxY"/>
</dbReference>
<dbReference type="SUPFAM" id="SSF81296">
    <property type="entry name" value="E set domains"/>
    <property type="match status" value="1"/>
</dbReference>
<dbReference type="Proteomes" id="UP000002742">
    <property type="component" value="Chromosome"/>
</dbReference>
<organism evidence="3 4">
    <name type="scientific">Methylotenera mobilis (strain JLW8 / ATCC BAA-1282 / DSM 17540)</name>
    <dbReference type="NCBI Taxonomy" id="583345"/>
    <lineage>
        <taxon>Bacteria</taxon>
        <taxon>Pseudomonadati</taxon>
        <taxon>Pseudomonadota</taxon>
        <taxon>Betaproteobacteria</taxon>
        <taxon>Nitrosomonadales</taxon>
        <taxon>Methylophilaceae</taxon>
        <taxon>Methylotenera</taxon>
    </lineage>
</organism>
<dbReference type="Pfam" id="PF13501">
    <property type="entry name" value="SoxY"/>
    <property type="match status" value="1"/>
</dbReference>
<dbReference type="InterPro" id="IPR038162">
    <property type="entry name" value="SoxY_sf"/>
</dbReference>
<accession>C6WY83</accession>
<dbReference type="InterPro" id="IPR014880">
    <property type="entry name" value="SoxZ_dom"/>
</dbReference>
<dbReference type="EMBL" id="CP001672">
    <property type="protein sequence ID" value="ACT46979.1"/>
    <property type="molecule type" value="Genomic_DNA"/>
</dbReference>
<reference evidence="4" key="1">
    <citation type="submission" date="2009-07" db="EMBL/GenBank/DDBJ databases">
        <title>Complete sequence of Methylotenera mobilis JLW8.</title>
        <authorList>
            <consortium name="US DOE Joint Genome Institute"/>
            <person name="Lucas S."/>
            <person name="Copeland A."/>
            <person name="Lapidus A."/>
            <person name="Glavina del Rio T."/>
            <person name="Tice H."/>
            <person name="Bruce D."/>
            <person name="Goodwin L."/>
            <person name="Pitluck S."/>
            <person name="LaButti K.M."/>
            <person name="Clum A."/>
            <person name="Larimer F."/>
            <person name="Land M."/>
            <person name="Hauser L."/>
            <person name="Kyrpides N."/>
            <person name="Mikhailova N."/>
            <person name="Kayluzhnaya M."/>
            <person name="Chistoserdova L."/>
        </authorList>
    </citation>
    <scope>NUCLEOTIDE SEQUENCE [LARGE SCALE GENOMIC DNA]</scope>
    <source>
        <strain evidence="4">JLW8 / ATCC BAA-1282 / DSM 17540</strain>
    </source>
</reference>
<dbReference type="Gene3D" id="2.60.40.2470">
    <property type="entry name" value="SoxY domain"/>
    <property type="match status" value="1"/>
</dbReference>
<dbReference type="Pfam" id="PF08770">
    <property type="entry name" value="SoxZ"/>
    <property type="match status" value="1"/>
</dbReference>
<dbReference type="InterPro" id="IPR014756">
    <property type="entry name" value="Ig_E-set"/>
</dbReference>
<feature type="domain" description="Ig-like SoxY" evidence="2">
    <location>
        <begin position="36"/>
        <end position="145"/>
    </location>
</feature>
<reference evidence="3 4" key="2">
    <citation type="journal article" date="2011" name="J. Bacteriol.">
        <title>Genomes of three methylotrophs from a single niche uncover genetic and metabolic divergence of Methylophilaceae.</title>
        <authorList>
            <person name="Lapidus A."/>
            <person name="Clum A."/>
            <person name="Labutti K."/>
            <person name="Kaluzhnaya M.G."/>
            <person name="Lim S."/>
            <person name="Beck D.A."/>
            <person name="Glavina Del Rio T."/>
            <person name="Nolan M."/>
            <person name="Mavromatis K."/>
            <person name="Huntemann M."/>
            <person name="Lucas S."/>
            <person name="Lidstrom M.E."/>
            <person name="Ivanova N."/>
            <person name="Chistoserdova L."/>
        </authorList>
    </citation>
    <scope>NUCLEOTIDE SEQUENCE [LARGE SCALE GENOMIC DNA]</scope>
    <source>
        <strain evidence="4">JLW8 / ATCC BAA-1282 / DSM 17540</strain>
    </source>
</reference>
<evidence type="ECO:0000259" key="2">
    <source>
        <dbReference type="Pfam" id="PF13501"/>
    </source>
</evidence>
<dbReference type="STRING" id="583345.Mmol_0068"/>
<dbReference type="Gene3D" id="2.60.40.10">
    <property type="entry name" value="Immunoglobulins"/>
    <property type="match status" value="1"/>
</dbReference>
<dbReference type="eggNOG" id="COG5501">
    <property type="taxonomic scope" value="Bacteria"/>
</dbReference>